<feature type="DNA-binding region" description="HMG box" evidence="1">
    <location>
        <begin position="95"/>
        <end position="156"/>
    </location>
</feature>
<keyword evidence="1" id="KW-0238">DNA-binding</keyword>
<dbReference type="GO" id="GO:0003677">
    <property type="term" value="F:DNA binding"/>
    <property type="evidence" value="ECO:0007669"/>
    <property type="project" value="UniProtKB-UniRule"/>
</dbReference>
<evidence type="ECO:0000256" key="1">
    <source>
        <dbReference type="PROSITE-ProRule" id="PRU00267"/>
    </source>
</evidence>
<dbReference type="AlphaFoldDB" id="A0A7S3JY60"/>
<dbReference type="PROSITE" id="PS50118">
    <property type="entry name" value="HMG_BOX_2"/>
    <property type="match status" value="1"/>
</dbReference>
<dbReference type="SUPFAM" id="SSF47095">
    <property type="entry name" value="HMG-box"/>
    <property type="match status" value="1"/>
</dbReference>
<name>A0A7S3JY60_9STRA</name>
<accession>A0A7S3JY60</accession>
<evidence type="ECO:0000259" key="3">
    <source>
        <dbReference type="PROSITE" id="PS50118"/>
    </source>
</evidence>
<dbReference type="CDD" id="cd00084">
    <property type="entry name" value="HMG-box_SF"/>
    <property type="match status" value="1"/>
</dbReference>
<reference evidence="4" key="1">
    <citation type="submission" date="2021-01" db="EMBL/GenBank/DDBJ databases">
        <authorList>
            <person name="Corre E."/>
            <person name="Pelletier E."/>
            <person name="Niang G."/>
            <person name="Scheremetjew M."/>
            <person name="Finn R."/>
            <person name="Kale V."/>
            <person name="Holt S."/>
            <person name="Cochrane G."/>
            <person name="Meng A."/>
            <person name="Brown T."/>
            <person name="Cohen L."/>
        </authorList>
    </citation>
    <scope>NUCLEOTIDE SEQUENCE</scope>
    <source>
        <strain evidence="4">CCMP1510</strain>
    </source>
</reference>
<organism evidence="4">
    <name type="scientific">Aureoumbra lagunensis</name>
    <dbReference type="NCBI Taxonomy" id="44058"/>
    <lineage>
        <taxon>Eukaryota</taxon>
        <taxon>Sar</taxon>
        <taxon>Stramenopiles</taxon>
        <taxon>Ochrophyta</taxon>
        <taxon>Pelagophyceae</taxon>
        <taxon>Pelagomonadales</taxon>
        <taxon>Aureoumbra</taxon>
    </lineage>
</organism>
<proteinExistence type="predicted"/>
<dbReference type="Gene3D" id="1.10.30.10">
    <property type="entry name" value="High mobility group box domain"/>
    <property type="match status" value="1"/>
</dbReference>
<sequence>MAFLILEKEADGSVVKEYESYDSLLDARKAFGQMRHGSVGKGVVDKHNYLELAASGVTKMVYPEAKKTKSSKSSKKKKENEGEAPPKKKAKGSEGPKRMSGYIYYSNSKRPQVKERLLKEQPELSSKDFNQEVMKILAADWKKLSPSEQQHYKDIAPIQQPKDKTTSTTTTKKRRDTIVDKVALQNKMEADGFKTIETENEGKVSKTYESQTGKIYTSLIEIARTLYPDHVKTGVLEQEIEKGGDQLGKDPIQVQEIEEN</sequence>
<feature type="compositionally biased region" description="Basic residues" evidence="2">
    <location>
        <begin position="68"/>
        <end position="77"/>
    </location>
</feature>
<dbReference type="InterPro" id="IPR009071">
    <property type="entry name" value="HMG_box_dom"/>
</dbReference>
<evidence type="ECO:0000313" key="4">
    <source>
        <dbReference type="EMBL" id="CAE0368794.1"/>
    </source>
</evidence>
<evidence type="ECO:0000256" key="2">
    <source>
        <dbReference type="SAM" id="MobiDB-lite"/>
    </source>
</evidence>
<keyword evidence="1" id="KW-0539">Nucleus</keyword>
<dbReference type="InterPro" id="IPR036910">
    <property type="entry name" value="HMG_box_dom_sf"/>
</dbReference>
<feature type="region of interest" description="Disordered" evidence="2">
    <location>
        <begin position="64"/>
        <end position="106"/>
    </location>
</feature>
<dbReference type="Pfam" id="PF00505">
    <property type="entry name" value="HMG_box"/>
    <property type="match status" value="1"/>
</dbReference>
<gene>
    <name evidence="4" type="ORF">ALAG00032_LOCUS9557</name>
</gene>
<protein>
    <recommendedName>
        <fullName evidence="3">HMG box domain-containing protein</fullName>
    </recommendedName>
</protein>
<dbReference type="GO" id="GO:0005634">
    <property type="term" value="C:nucleus"/>
    <property type="evidence" value="ECO:0007669"/>
    <property type="project" value="UniProtKB-UniRule"/>
</dbReference>
<dbReference type="EMBL" id="HBIJ01014244">
    <property type="protein sequence ID" value="CAE0368794.1"/>
    <property type="molecule type" value="Transcribed_RNA"/>
</dbReference>
<feature type="domain" description="HMG box" evidence="3">
    <location>
        <begin position="95"/>
        <end position="156"/>
    </location>
</feature>
<feature type="compositionally biased region" description="Basic and acidic residues" evidence="2">
    <location>
        <begin position="78"/>
        <end position="97"/>
    </location>
</feature>
<dbReference type="SMART" id="SM00398">
    <property type="entry name" value="HMG"/>
    <property type="match status" value="1"/>
</dbReference>